<feature type="transmembrane region" description="Helical" evidence="6">
    <location>
        <begin position="37"/>
        <end position="60"/>
    </location>
</feature>
<dbReference type="InterPro" id="IPR050833">
    <property type="entry name" value="Poly_Biosynth_Transport"/>
</dbReference>
<dbReference type="EMBL" id="PVEO01000002">
    <property type="protein sequence ID" value="PQV50165.1"/>
    <property type="molecule type" value="Genomic_DNA"/>
</dbReference>
<dbReference type="PANTHER" id="PTHR30250">
    <property type="entry name" value="PST FAMILY PREDICTED COLANIC ACID TRANSPORTER"/>
    <property type="match status" value="1"/>
</dbReference>
<evidence type="ECO:0000256" key="5">
    <source>
        <dbReference type="ARBA" id="ARBA00023136"/>
    </source>
</evidence>
<feature type="transmembrane region" description="Helical" evidence="6">
    <location>
        <begin position="360"/>
        <end position="382"/>
    </location>
</feature>
<name>A0A362X1R9_9FLAO</name>
<organism evidence="7 8">
    <name type="scientific">Jejuia pallidilutea</name>
    <dbReference type="NCBI Taxonomy" id="504487"/>
    <lineage>
        <taxon>Bacteria</taxon>
        <taxon>Pseudomonadati</taxon>
        <taxon>Bacteroidota</taxon>
        <taxon>Flavobacteriia</taxon>
        <taxon>Flavobacteriales</taxon>
        <taxon>Flavobacteriaceae</taxon>
        <taxon>Jejuia</taxon>
    </lineage>
</organism>
<reference evidence="7 8" key="1">
    <citation type="submission" date="2018-02" db="EMBL/GenBank/DDBJ databases">
        <title>Genomic Encyclopedia of Archaeal and Bacterial Type Strains, Phase II (KMG-II): from individual species to whole genera.</title>
        <authorList>
            <person name="Goeker M."/>
        </authorList>
    </citation>
    <scope>NUCLEOTIDE SEQUENCE [LARGE SCALE GENOMIC DNA]</scope>
    <source>
        <strain evidence="7 8">DSM 21165</strain>
    </source>
</reference>
<gene>
    <name evidence="7" type="ORF">CLV33_10222</name>
</gene>
<feature type="transmembrane region" description="Helical" evidence="6">
    <location>
        <begin position="179"/>
        <end position="199"/>
    </location>
</feature>
<feature type="transmembrane region" description="Helical" evidence="6">
    <location>
        <begin position="220"/>
        <end position="237"/>
    </location>
</feature>
<comment type="subcellular location">
    <subcellularLocation>
        <location evidence="1">Cell membrane</location>
        <topology evidence="1">Multi-pass membrane protein</topology>
    </subcellularLocation>
</comment>
<sequence>MGIVAAQSFKNILSSYLGFLVGAINTLFLYVNFMSDTYYGMVGFMLSAAYVMMPLMAFGVHNTIVKFYSSFKTRLSLNSFLTLMLFLPLCIIIPTSIIGYVGYEAIGGFLASENAMIKNYLWHTIIIAGALAYFEVFYAWVKVQFQTVFGNFMKEVFHRVGAMVCLLLLYLKIIDIEQFMVSLVIVYILRMLVMMLYAFSIKLPVLIFKKVNGLTNILKYSFLIIVAGSIATVLLDIDKVMLGKYISIENIAYYNVAVFIATVIAVPQRAMHQILLPLSAKYLNENDMDSLANLYKRSSINLFVVSGLIFLLIILNINQLYTLIAPEYSIGLYIVLLISVAKLYDAILGSNNAILFNSNYYRVVLVLGVILVIVMVLLNVFLIPLYGLHGAAIATFIAMFFYNTAKVVVVYKVFGITPFSANTLKMGVSLTALTLAGYFWDFGFNAIVNILLKSALIVVVFLGIIYRLNFSEEINDLIHKTLRSIKRSK</sequence>
<feature type="transmembrane region" description="Helical" evidence="6">
    <location>
        <begin position="300"/>
        <end position="324"/>
    </location>
</feature>
<feature type="transmembrane region" description="Helical" evidence="6">
    <location>
        <begin position="156"/>
        <end position="173"/>
    </location>
</feature>
<keyword evidence="3 6" id="KW-0812">Transmembrane</keyword>
<feature type="transmembrane region" description="Helical" evidence="6">
    <location>
        <begin position="423"/>
        <end position="440"/>
    </location>
</feature>
<keyword evidence="2" id="KW-1003">Cell membrane</keyword>
<protein>
    <submittedName>
        <fullName evidence="7">O-antigen/teichoic acid export membrane protein</fullName>
    </submittedName>
</protein>
<feature type="transmembrane region" description="Helical" evidence="6">
    <location>
        <begin position="120"/>
        <end position="141"/>
    </location>
</feature>
<feature type="transmembrane region" description="Helical" evidence="6">
    <location>
        <begin position="12"/>
        <end position="31"/>
    </location>
</feature>
<dbReference type="Pfam" id="PF01943">
    <property type="entry name" value="Polysacc_synt"/>
    <property type="match status" value="1"/>
</dbReference>
<evidence type="ECO:0000256" key="2">
    <source>
        <dbReference type="ARBA" id="ARBA00022475"/>
    </source>
</evidence>
<dbReference type="PANTHER" id="PTHR30250:SF11">
    <property type="entry name" value="O-ANTIGEN TRANSPORTER-RELATED"/>
    <property type="match status" value="1"/>
</dbReference>
<keyword evidence="5 6" id="KW-0472">Membrane</keyword>
<dbReference type="GO" id="GO:0005886">
    <property type="term" value="C:plasma membrane"/>
    <property type="evidence" value="ECO:0007669"/>
    <property type="project" value="UniProtKB-SubCell"/>
</dbReference>
<evidence type="ECO:0000256" key="4">
    <source>
        <dbReference type="ARBA" id="ARBA00022989"/>
    </source>
</evidence>
<evidence type="ECO:0000256" key="1">
    <source>
        <dbReference type="ARBA" id="ARBA00004651"/>
    </source>
</evidence>
<accession>A0A362X1R9</accession>
<dbReference type="RefSeq" id="WP_105472762.1">
    <property type="nucleotide sequence ID" value="NZ_PVEO01000002.1"/>
</dbReference>
<dbReference type="InterPro" id="IPR002797">
    <property type="entry name" value="Polysacc_synth"/>
</dbReference>
<proteinExistence type="predicted"/>
<feature type="transmembrane region" description="Helical" evidence="6">
    <location>
        <begin position="80"/>
        <end position="100"/>
    </location>
</feature>
<evidence type="ECO:0000313" key="7">
    <source>
        <dbReference type="EMBL" id="PQV50165.1"/>
    </source>
</evidence>
<evidence type="ECO:0000313" key="8">
    <source>
        <dbReference type="Proteomes" id="UP000251545"/>
    </source>
</evidence>
<feature type="transmembrane region" description="Helical" evidence="6">
    <location>
        <begin position="388"/>
        <end position="411"/>
    </location>
</feature>
<feature type="transmembrane region" description="Helical" evidence="6">
    <location>
        <begin position="330"/>
        <end position="348"/>
    </location>
</feature>
<dbReference type="AlphaFoldDB" id="A0A362X1R9"/>
<comment type="caution">
    <text evidence="7">The sequence shown here is derived from an EMBL/GenBank/DDBJ whole genome shotgun (WGS) entry which is preliminary data.</text>
</comment>
<feature type="transmembrane region" description="Helical" evidence="6">
    <location>
        <begin position="252"/>
        <end position="271"/>
    </location>
</feature>
<feature type="transmembrane region" description="Helical" evidence="6">
    <location>
        <begin position="446"/>
        <end position="466"/>
    </location>
</feature>
<evidence type="ECO:0000256" key="3">
    <source>
        <dbReference type="ARBA" id="ARBA00022692"/>
    </source>
</evidence>
<dbReference type="Proteomes" id="UP000251545">
    <property type="component" value="Unassembled WGS sequence"/>
</dbReference>
<keyword evidence="4 6" id="KW-1133">Transmembrane helix</keyword>
<evidence type="ECO:0000256" key="6">
    <source>
        <dbReference type="SAM" id="Phobius"/>
    </source>
</evidence>